<accession>A0A1I0WKR0</accession>
<evidence type="ECO:0000259" key="7">
    <source>
        <dbReference type="Pfam" id="PF00501"/>
    </source>
</evidence>
<name>A0A1I0WKR0_9PSEU</name>
<dbReference type="Pfam" id="PF00501">
    <property type="entry name" value="AMP-binding"/>
    <property type="match status" value="1"/>
</dbReference>
<dbReference type="EMBL" id="FOKG01000002">
    <property type="protein sequence ID" value="SFA89342.1"/>
    <property type="molecule type" value="Genomic_DNA"/>
</dbReference>
<dbReference type="InterPro" id="IPR042099">
    <property type="entry name" value="ANL_N_sf"/>
</dbReference>
<comment type="similarity">
    <text evidence="1">Belongs to the ATP-dependent AMP-binding enzyme family.</text>
</comment>
<evidence type="ECO:0000256" key="2">
    <source>
        <dbReference type="ARBA" id="ARBA00022598"/>
    </source>
</evidence>
<dbReference type="Pfam" id="PF23562">
    <property type="entry name" value="AMP-binding_C_3"/>
    <property type="match status" value="1"/>
</dbReference>
<reference evidence="9" key="1">
    <citation type="submission" date="2016-10" db="EMBL/GenBank/DDBJ databases">
        <authorList>
            <person name="Varghese N."/>
            <person name="Submissions S."/>
        </authorList>
    </citation>
    <scope>NUCLEOTIDE SEQUENCE [LARGE SCALE GENOMIC DNA]</scope>
    <source>
        <strain evidence="9">CGMCC 4.3568</strain>
    </source>
</reference>
<dbReference type="InterPro" id="IPR020845">
    <property type="entry name" value="AMP-binding_CS"/>
</dbReference>
<protein>
    <recommendedName>
        <fullName evidence="6">Acyl-CoA synthetase</fullName>
    </recommendedName>
</protein>
<dbReference type="Gene3D" id="3.40.50.12780">
    <property type="entry name" value="N-terminal domain of ligase-like"/>
    <property type="match status" value="1"/>
</dbReference>
<dbReference type="GO" id="GO:0016020">
    <property type="term" value="C:membrane"/>
    <property type="evidence" value="ECO:0007669"/>
    <property type="project" value="TreeGrafter"/>
</dbReference>
<evidence type="ECO:0000256" key="4">
    <source>
        <dbReference type="ARBA" id="ARBA00023098"/>
    </source>
</evidence>
<proteinExistence type="inferred from homology"/>
<evidence type="ECO:0000313" key="9">
    <source>
        <dbReference type="Proteomes" id="UP000243799"/>
    </source>
</evidence>
<evidence type="ECO:0000256" key="5">
    <source>
        <dbReference type="ARBA" id="ARBA00024484"/>
    </source>
</evidence>
<dbReference type="Gene3D" id="3.30.300.30">
    <property type="match status" value="1"/>
</dbReference>
<dbReference type="PANTHER" id="PTHR43272">
    <property type="entry name" value="LONG-CHAIN-FATTY-ACID--COA LIGASE"/>
    <property type="match status" value="1"/>
</dbReference>
<dbReference type="InterPro" id="IPR000873">
    <property type="entry name" value="AMP-dep_synth/lig_dom"/>
</dbReference>
<dbReference type="CDD" id="cd05907">
    <property type="entry name" value="VL_LC_FACS_like"/>
    <property type="match status" value="1"/>
</dbReference>
<dbReference type="RefSeq" id="WP_091669937.1">
    <property type="nucleotide sequence ID" value="NZ_FOKG01000002.1"/>
</dbReference>
<evidence type="ECO:0000313" key="8">
    <source>
        <dbReference type="EMBL" id="SFA89342.1"/>
    </source>
</evidence>
<keyword evidence="9" id="KW-1185">Reference proteome</keyword>
<dbReference type="Proteomes" id="UP000243799">
    <property type="component" value="Unassembled WGS sequence"/>
</dbReference>
<dbReference type="PROSITE" id="PS00455">
    <property type="entry name" value="AMP_BINDING"/>
    <property type="match status" value="1"/>
</dbReference>
<feature type="domain" description="AMP-dependent synthetase/ligase" evidence="7">
    <location>
        <begin position="26"/>
        <end position="389"/>
    </location>
</feature>
<dbReference type="STRING" id="490629.SAMN05216266_10246"/>
<evidence type="ECO:0000256" key="3">
    <source>
        <dbReference type="ARBA" id="ARBA00022832"/>
    </source>
</evidence>
<dbReference type="AlphaFoldDB" id="A0A1I0WKR0"/>
<sequence length="561" mass="60201">MTTARHPRTDEQVHAAVAGQTLPMLFARTVARRKDEVALRWRHEGRSSAWTWQEYADRATRVAALLARHAIGKGDTVALMLRNQSGFHAWDMGAQLAGATPFSVYNTSSPEQIAYLLGHAEARIVVADADLAPRVRDVRDQLPDLTEVIAVGGESDAAAVPRLDDLLGDVEPVDLARASTIVQPGDLATLIYTSGTTGPPKAVMLTQRNVCWVLESFAEVVGEAPPGSRMVSYLPMAHLLERLLTHYLPLRNGAQVHPCPDASELGRYLLSVRPEIFVAPPRIWEKLRATLRAGDIGSDRAAAAVGLDDCAVALVGAAPSPAGLIDFFRSAGLPLSEAYGLSETSGLLTAQTSRPRTGSVGLPAPGCAVRVLDDGEICCRGGNVFAGYYKDPDATAAVLDEQGWFRTGDVGVLDDDGYLTLVDRKKELIITAGGKNISPANLEAALKEIPLVGQACVIGDNRPCLVALLVLDVPAAEAWARRNGLAELSPQALAEHPGVLAEVRAGLAEVNGRLSQVERIKGFRLLGEEWLPDSDCLTPTMKLKRRGVHARYADEIDALYH</sequence>
<keyword evidence="3" id="KW-0276">Fatty acid metabolism</keyword>
<comment type="catalytic activity">
    <reaction evidence="5">
        <text>a long-chain fatty acid + ATP + CoA = a long-chain fatty acyl-CoA + AMP + diphosphate</text>
        <dbReference type="Rhea" id="RHEA:15421"/>
        <dbReference type="ChEBI" id="CHEBI:30616"/>
        <dbReference type="ChEBI" id="CHEBI:33019"/>
        <dbReference type="ChEBI" id="CHEBI:57287"/>
        <dbReference type="ChEBI" id="CHEBI:57560"/>
        <dbReference type="ChEBI" id="CHEBI:83139"/>
        <dbReference type="ChEBI" id="CHEBI:456215"/>
        <dbReference type="EC" id="6.2.1.3"/>
    </reaction>
    <physiologicalReaction direction="left-to-right" evidence="5">
        <dbReference type="Rhea" id="RHEA:15422"/>
    </physiologicalReaction>
</comment>
<dbReference type="GO" id="GO:0004467">
    <property type="term" value="F:long-chain fatty acid-CoA ligase activity"/>
    <property type="evidence" value="ECO:0007669"/>
    <property type="project" value="UniProtKB-EC"/>
</dbReference>
<dbReference type="OrthoDB" id="9803968at2"/>
<evidence type="ECO:0000256" key="1">
    <source>
        <dbReference type="ARBA" id="ARBA00006432"/>
    </source>
</evidence>
<gene>
    <name evidence="8" type="ORF">SAMN05216266_10246</name>
</gene>
<keyword evidence="4" id="KW-0443">Lipid metabolism</keyword>
<evidence type="ECO:0000256" key="6">
    <source>
        <dbReference type="ARBA" id="ARBA00032875"/>
    </source>
</evidence>
<dbReference type="InterPro" id="IPR045851">
    <property type="entry name" value="AMP-bd_C_sf"/>
</dbReference>
<organism evidence="8 9">
    <name type="scientific">Amycolatopsis marina</name>
    <dbReference type="NCBI Taxonomy" id="490629"/>
    <lineage>
        <taxon>Bacteria</taxon>
        <taxon>Bacillati</taxon>
        <taxon>Actinomycetota</taxon>
        <taxon>Actinomycetes</taxon>
        <taxon>Pseudonocardiales</taxon>
        <taxon>Pseudonocardiaceae</taxon>
        <taxon>Amycolatopsis</taxon>
    </lineage>
</organism>
<keyword evidence="2" id="KW-0436">Ligase</keyword>
<dbReference type="PANTHER" id="PTHR43272:SF32">
    <property type="entry name" value="AMP-DEPENDENT SYNTHETASE_LIGASE DOMAIN-CONTAINING PROTEIN"/>
    <property type="match status" value="1"/>
</dbReference>
<dbReference type="SUPFAM" id="SSF56801">
    <property type="entry name" value="Acetyl-CoA synthetase-like"/>
    <property type="match status" value="1"/>
</dbReference>